<reference evidence="2" key="3">
    <citation type="submission" date="2025-09" db="UniProtKB">
        <authorList>
            <consortium name="Ensembl"/>
        </authorList>
    </citation>
    <scope>IDENTIFICATION</scope>
</reference>
<dbReference type="GeneTree" id="ENSGT00960000192142"/>
<evidence type="ECO:0000313" key="3">
    <source>
        <dbReference type="Proteomes" id="UP000001074"/>
    </source>
</evidence>
<proteinExistence type="predicted"/>
<dbReference type="eggNOG" id="KOG1721">
    <property type="taxonomic scope" value="Eukaryota"/>
</dbReference>
<dbReference type="Proteomes" id="UP000001074">
    <property type="component" value="Unassembled WGS sequence"/>
</dbReference>
<reference evidence="2" key="2">
    <citation type="submission" date="2025-08" db="UniProtKB">
        <authorList>
            <consortium name="Ensembl"/>
        </authorList>
    </citation>
    <scope>IDENTIFICATION</scope>
</reference>
<dbReference type="EMBL" id="AAPE02053412">
    <property type="status" value="NOT_ANNOTATED_CDS"/>
    <property type="molecule type" value="Genomic_DNA"/>
</dbReference>
<evidence type="ECO:0000256" key="1">
    <source>
        <dbReference type="SAM" id="MobiDB-lite"/>
    </source>
</evidence>
<feature type="region of interest" description="Disordered" evidence="1">
    <location>
        <begin position="12"/>
        <end position="54"/>
    </location>
</feature>
<dbReference type="OMA" id="EPDSSCH"/>
<dbReference type="Ensembl" id="ENSMLUT00000009168.2">
    <property type="protein sequence ID" value="ENSMLUP00000008356.2"/>
    <property type="gene ID" value="ENSMLUG00000009173.2"/>
</dbReference>
<organism evidence="2 3">
    <name type="scientific">Myotis lucifugus</name>
    <name type="common">Little brown bat</name>
    <dbReference type="NCBI Taxonomy" id="59463"/>
    <lineage>
        <taxon>Eukaryota</taxon>
        <taxon>Metazoa</taxon>
        <taxon>Chordata</taxon>
        <taxon>Craniata</taxon>
        <taxon>Vertebrata</taxon>
        <taxon>Euteleostomi</taxon>
        <taxon>Mammalia</taxon>
        <taxon>Eutheria</taxon>
        <taxon>Laurasiatheria</taxon>
        <taxon>Chiroptera</taxon>
        <taxon>Yangochiroptera</taxon>
        <taxon>Vespertilionidae</taxon>
        <taxon>Myotis</taxon>
    </lineage>
</organism>
<keyword evidence="3" id="KW-1185">Reference proteome</keyword>
<dbReference type="STRING" id="59463.ENSMLUP00000008356"/>
<dbReference type="HOGENOM" id="CLU_123945_0_0_1"/>
<evidence type="ECO:0000313" key="2">
    <source>
        <dbReference type="Ensembl" id="ENSMLUP00000008356.2"/>
    </source>
</evidence>
<accession>G1PD35</accession>
<protein>
    <submittedName>
        <fullName evidence="2">Uncharacterized protein</fullName>
    </submittedName>
</protein>
<reference evidence="2 3" key="1">
    <citation type="journal article" date="2011" name="Nature">
        <title>A high-resolution map of human evolutionary constraint using 29 mammals.</title>
        <authorList>
            <person name="Lindblad-Toh K."/>
            <person name="Garber M."/>
            <person name="Zuk O."/>
            <person name="Lin M.F."/>
            <person name="Parker B.J."/>
            <person name="Washietl S."/>
            <person name="Kheradpour P."/>
            <person name="Ernst J."/>
            <person name="Jordan G."/>
            <person name="Mauceli E."/>
            <person name="Ward L.D."/>
            <person name="Lowe C.B."/>
            <person name="Holloway A.K."/>
            <person name="Clamp M."/>
            <person name="Gnerre S."/>
            <person name="Alfoldi J."/>
            <person name="Beal K."/>
            <person name="Chang J."/>
            <person name="Clawson H."/>
            <person name="Cuff J."/>
            <person name="Di Palma F."/>
            <person name="Fitzgerald S."/>
            <person name="Flicek P."/>
            <person name="Guttman M."/>
            <person name="Hubisz M.J."/>
            <person name="Jaffe D.B."/>
            <person name="Jungreis I."/>
            <person name="Kent W.J."/>
            <person name="Kostka D."/>
            <person name="Lara M."/>
            <person name="Martins A.L."/>
            <person name="Massingham T."/>
            <person name="Moltke I."/>
            <person name="Raney B.J."/>
            <person name="Rasmussen M.D."/>
            <person name="Robinson J."/>
            <person name="Stark A."/>
            <person name="Vilella A.J."/>
            <person name="Wen J."/>
            <person name="Xie X."/>
            <person name="Zody M.C."/>
            <person name="Baldwin J."/>
            <person name="Bloom T."/>
            <person name="Chin C.W."/>
            <person name="Heiman D."/>
            <person name="Nicol R."/>
            <person name="Nusbaum C."/>
            <person name="Young S."/>
            <person name="Wilkinson J."/>
            <person name="Worley K.C."/>
            <person name="Kovar C.L."/>
            <person name="Muzny D.M."/>
            <person name="Gibbs R.A."/>
            <person name="Cree A."/>
            <person name="Dihn H.H."/>
            <person name="Fowler G."/>
            <person name="Jhangiani S."/>
            <person name="Joshi V."/>
            <person name="Lee S."/>
            <person name="Lewis L.R."/>
            <person name="Nazareth L.V."/>
            <person name="Okwuonu G."/>
            <person name="Santibanez J."/>
            <person name="Warren W.C."/>
            <person name="Mardis E.R."/>
            <person name="Weinstock G.M."/>
            <person name="Wilson R.K."/>
            <person name="Delehaunty K."/>
            <person name="Dooling D."/>
            <person name="Fronik C."/>
            <person name="Fulton L."/>
            <person name="Fulton B."/>
            <person name="Graves T."/>
            <person name="Minx P."/>
            <person name="Sodergren E."/>
            <person name="Birney E."/>
            <person name="Margulies E.H."/>
            <person name="Herrero J."/>
            <person name="Green E.D."/>
            <person name="Haussler D."/>
            <person name="Siepel A."/>
            <person name="Goldman N."/>
            <person name="Pollard K.S."/>
            <person name="Pedersen J.S."/>
            <person name="Lander E.S."/>
            <person name="Kellis M."/>
        </authorList>
    </citation>
    <scope>NUCLEOTIDE SEQUENCE [LARGE SCALE GENOMIC DNA]</scope>
</reference>
<dbReference type="InParanoid" id="G1PD35"/>
<sequence length="154" mass="17383">MGTRVRTAAIWVPPLQDGDSSGNRIRKRKGQAPIVGLGTPDQRPLPGGPQQRHKSHRTEQALEWLFISQEQRETTEFQIPTSLFHSFIYFFAGEGDVILNFKGHSFESVIIVCLMGFVVLGGYQHTKPDIILQLEQEELRVVQDRILSHGHPGE</sequence>
<name>G1PD35_MYOLU</name>
<dbReference type="AlphaFoldDB" id="G1PD35"/>